<dbReference type="KEGG" id="ccot:CCAX7_21380"/>
<evidence type="ECO:0000256" key="1">
    <source>
        <dbReference type="SAM" id="MobiDB-lite"/>
    </source>
</evidence>
<feature type="region of interest" description="Disordered" evidence="1">
    <location>
        <begin position="142"/>
        <end position="179"/>
    </location>
</feature>
<feature type="chain" id="PRO_5043624369" evidence="2">
    <location>
        <begin position="23"/>
        <end position="179"/>
    </location>
</feature>
<dbReference type="EMBL" id="AP025739">
    <property type="protein sequence ID" value="BDI30087.1"/>
    <property type="molecule type" value="Genomic_DNA"/>
</dbReference>
<keyword evidence="2" id="KW-0732">Signal</keyword>
<dbReference type="Proteomes" id="UP000287394">
    <property type="component" value="Chromosome"/>
</dbReference>
<sequence length="179" mass="19683">MRSHLRPMLAVLALCMTAPANSAVAQTPAPSSAPVSVPAAAPAGAHHHWRHWRRSSHYGHTGHYGHPFGAGGGHGHTLRWHTVRDGHGHRVKQWYYADTGESVSGPDAGDDNTAAMRDLDAPMSRSEREELHAQRTKALDHLAQVEQRVEHDRIERAKKAKARLHRNLGEANSKPRAAK</sequence>
<evidence type="ECO:0000313" key="3">
    <source>
        <dbReference type="EMBL" id="BDI30087.1"/>
    </source>
</evidence>
<feature type="compositionally biased region" description="Basic and acidic residues" evidence="1">
    <location>
        <begin position="147"/>
        <end position="157"/>
    </location>
</feature>
<dbReference type="RefSeq" id="WP_125206204.1">
    <property type="nucleotide sequence ID" value="NZ_AP025739.1"/>
</dbReference>
<protein>
    <submittedName>
        <fullName evidence="3">Uncharacterized protein</fullName>
    </submittedName>
</protein>
<gene>
    <name evidence="3" type="ORF">CCAX7_21380</name>
</gene>
<name>A0A402D1W4_9BACT</name>
<organism evidence="3 4">
    <name type="scientific">Capsulimonas corticalis</name>
    <dbReference type="NCBI Taxonomy" id="2219043"/>
    <lineage>
        <taxon>Bacteria</taxon>
        <taxon>Bacillati</taxon>
        <taxon>Armatimonadota</taxon>
        <taxon>Armatimonadia</taxon>
        <taxon>Capsulimonadales</taxon>
        <taxon>Capsulimonadaceae</taxon>
        <taxon>Capsulimonas</taxon>
    </lineage>
</organism>
<accession>A0A402D1W4</accession>
<evidence type="ECO:0000313" key="4">
    <source>
        <dbReference type="Proteomes" id="UP000287394"/>
    </source>
</evidence>
<dbReference type="AlphaFoldDB" id="A0A402D1W4"/>
<evidence type="ECO:0000256" key="2">
    <source>
        <dbReference type="SAM" id="SignalP"/>
    </source>
</evidence>
<reference evidence="3 4" key="1">
    <citation type="journal article" date="2019" name="Int. J. Syst. Evol. Microbiol.">
        <title>Capsulimonas corticalis gen. nov., sp. nov., an aerobic capsulated bacterium, of a novel bacterial order, Capsulimonadales ord. nov., of the class Armatimonadia of the phylum Armatimonadetes.</title>
        <authorList>
            <person name="Li J."/>
            <person name="Kudo C."/>
            <person name="Tonouchi A."/>
        </authorList>
    </citation>
    <scope>NUCLEOTIDE SEQUENCE [LARGE SCALE GENOMIC DNA]</scope>
    <source>
        <strain evidence="3 4">AX-7</strain>
    </source>
</reference>
<keyword evidence="4" id="KW-1185">Reference proteome</keyword>
<feature type="signal peptide" evidence="2">
    <location>
        <begin position="1"/>
        <end position="22"/>
    </location>
</feature>
<proteinExistence type="predicted"/>